<protein>
    <submittedName>
        <fullName evidence="2">Uncharacterized protein</fullName>
    </submittedName>
</protein>
<name>A0A3N4J9F1_9PEZI</name>
<reference evidence="2 3" key="1">
    <citation type="journal article" date="2018" name="Nat. Ecol. Evol.">
        <title>Pezizomycetes genomes reveal the molecular basis of ectomycorrhizal truffle lifestyle.</title>
        <authorList>
            <person name="Murat C."/>
            <person name="Payen T."/>
            <person name="Noel B."/>
            <person name="Kuo A."/>
            <person name="Morin E."/>
            <person name="Chen J."/>
            <person name="Kohler A."/>
            <person name="Krizsan K."/>
            <person name="Balestrini R."/>
            <person name="Da Silva C."/>
            <person name="Montanini B."/>
            <person name="Hainaut M."/>
            <person name="Levati E."/>
            <person name="Barry K.W."/>
            <person name="Belfiori B."/>
            <person name="Cichocki N."/>
            <person name="Clum A."/>
            <person name="Dockter R.B."/>
            <person name="Fauchery L."/>
            <person name="Guy J."/>
            <person name="Iotti M."/>
            <person name="Le Tacon F."/>
            <person name="Lindquist E.A."/>
            <person name="Lipzen A."/>
            <person name="Malagnac F."/>
            <person name="Mello A."/>
            <person name="Molinier V."/>
            <person name="Miyauchi S."/>
            <person name="Poulain J."/>
            <person name="Riccioni C."/>
            <person name="Rubini A."/>
            <person name="Sitrit Y."/>
            <person name="Splivallo R."/>
            <person name="Traeger S."/>
            <person name="Wang M."/>
            <person name="Zifcakova L."/>
            <person name="Wipf D."/>
            <person name="Zambonelli A."/>
            <person name="Paolocci F."/>
            <person name="Nowrousian M."/>
            <person name="Ottonello S."/>
            <person name="Baldrian P."/>
            <person name="Spatafora J.W."/>
            <person name="Henrissat B."/>
            <person name="Nagy L.G."/>
            <person name="Aury J.M."/>
            <person name="Wincker P."/>
            <person name="Grigoriev I.V."/>
            <person name="Bonfante P."/>
            <person name="Martin F.M."/>
        </authorList>
    </citation>
    <scope>NUCLEOTIDE SEQUENCE [LARGE SCALE GENOMIC DNA]</scope>
    <source>
        <strain evidence="2 3">120613-1</strain>
    </source>
</reference>
<accession>A0A3N4J9F1</accession>
<gene>
    <name evidence="2" type="ORF">L873DRAFT_1813741</name>
</gene>
<keyword evidence="3" id="KW-1185">Reference proteome</keyword>
<proteinExistence type="predicted"/>
<evidence type="ECO:0000313" key="3">
    <source>
        <dbReference type="Proteomes" id="UP000276215"/>
    </source>
</evidence>
<evidence type="ECO:0000313" key="2">
    <source>
        <dbReference type="EMBL" id="RPA94909.1"/>
    </source>
</evidence>
<feature type="transmembrane region" description="Helical" evidence="1">
    <location>
        <begin position="38"/>
        <end position="56"/>
    </location>
</feature>
<dbReference type="AlphaFoldDB" id="A0A3N4J9F1"/>
<keyword evidence="1" id="KW-0812">Transmembrane</keyword>
<organism evidence="2 3">
    <name type="scientific">Choiromyces venosus 120613-1</name>
    <dbReference type="NCBI Taxonomy" id="1336337"/>
    <lineage>
        <taxon>Eukaryota</taxon>
        <taxon>Fungi</taxon>
        <taxon>Dikarya</taxon>
        <taxon>Ascomycota</taxon>
        <taxon>Pezizomycotina</taxon>
        <taxon>Pezizomycetes</taxon>
        <taxon>Pezizales</taxon>
        <taxon>Tuberaceae</taxon>
        <taxon>Choiromyces</taxon>
    </lineage>
</organism>
<evidence type="ECO:0000256" key="1">
    <source>
        <dbReference type="SAM" id="Phobius"/>
    </source>
</evidence>
<keyword evidence="1" id="KW-1133">Transmembrane helix</keyword>
<dbReference type="EMBL" id="ML120432">
    <property type="protein sequence ID" value="RPA94909.1"/>
    <property type="molecule type" value="Genomic_DNA"/>
</dbReference>
<dbReference type="Proteomes" id="UP000276215">
    <property type="component" value="Unassembled WGS sequence"/>
</dbReference>
<keyword evidence="1" id="KW-0472">Membrane</keyword>
<sequence length="57" mass="6758">MNSKSTEGKKKKKKKKGWVKLMGNGWLGRMHVVEKKTFVYLAVYSFFLFFVSYIFIC</sequence>